<name>A0A699XKP7_TANCI</name>
<reference evidence="1" key="1">
    <citation type="journal article" date="2019" name="Sci. Rep.">
        <title>Draft genome of Tanacetum cinerariifolium, the natural source of mosquito coil.</title>
        <authorList>
            <person name="Yamashiro T."/>
            <person name="Shiraishi A."/>
            <person name="Satake H."/>
            <person name="Nakayama K."/>
        </authorList>
    </citation>
    <scope>NUCLEOTIDE SEQUENCE</scope>
</reference>
<evidence type="ECO:0000313" key="1">
    <source>
        <dbReference type="EMBL" id="GFD58930.1"/>
    </source>
</evidence>
<protein>
    <submittedName>
        <fullName evidence="1">Uncharacterized protein</fullName>
    </submittedName>
</protein>
<proteinExistence type="predicted"/>
<gene>
    <name evidence="1" type="ORF">Tci_930899</name>
</gene>
<comment type="caution">
    <text evidence="1">The sequence shown here is derived from an EMBL/GenBank/DDBJ whole genome shotgun (WGS) entry which is preliminary data.</text>
</comment>
<accession>A0A699XKP7</accession>
<sequence>REIVEVGQGVRFRAFPAVFLRKANLVAPQRGIRQEVGVVRGKQQLGFTGIDFRV</sequence>
<organism evidence="1">
    <name type="scientific">Tanacetum cinerariifolium</name>
    <name type="common">Dalmatian daisy</name>
    <name type="synonym">Chrysanthemum cinerariifolium</name>
    <dbReference type="NCBI Taxonomy" id="118510"/>
    <lineage>
        <taxon>Eukaryota</taxon>
        <taxon>Viridiplantae</taxon>
        <taxon>Streptophyta</taxon>
        <taxon>Embryophyta</taxon>
        <taxon>Tracheophyta</taxon>
        <taxon>Spermatophyta</taxon>
        <taxon>Magnoliopsida</taxon>
        <taxon>eudicotyledons</taxon>
        <taxon>Gunneridae</taxon>
        <taxon>Pentapetalae</taxon>
        <taxon>asterids</taxon>
        <taxon>campanulids</taxon>
        <taxon>Asterales</taxon>
        <taxon>Asteraceae</taxon>
        <taxon>Asteroideae</taxon>
        <taxon>Anthemideae</taxon>
        <taxon>Anthemidinae</taxon>
        <taxon>Tanacetum</taxon>
    </lineage>
</organism>
<dbReference type="AlphaFoldDB" id="A0A699XKP7"/>
<feature type="non-terminal residue" evidence="1">
    <location>
        <position position="1"/>
    </location>
</feature>
<dbReference type="EMBL" id="BKCJ011859157">
    <property type="protein sequence ID" value="GFD58930.1"/>
    <property type="molecule type" value="Genomic_DNA"/>
</dbReference>